<gene>
    <name evidence="10" type="ORF">GCM10025867_36750</name>
</gene>
<feature type="domain" description="ABC transmembrane type-1" evidence="9">
    <location>
        <begin position="85"/>
        <end position="258"/>
    </location>
</feature>
<evidence type="ECO:0000256" key="4">
    <source>
        <dbReference type="ARBA" id="ARBA00022692"/>
    </source>
</evidence>
<comment type="subcellular location">
    <subcellularLocation>
        <location evidence="1 7">Cell membrane</location>
        <topology evidence="1 7">Multi-pass membrane protein</topology>
    </subcellularLocation>
</comment>
<evidence type="ECO:0000256" key="1">
    <source>
        <dbReference type="ARBA" id="ARBA00004651"/>
    </source>
</evidence>
<evidence type="ECO:0000313" key="10">
    <source>
        <dbReference type="EMBL" id="BDZ51434.1"/>
    </source>
</evidence>
<proteinExistence type="inferred from homology"/>
<dbReference type="Proteomes" id="UP001321486">
    <property type="component" value="Chromosome"/>
</dbReference>
<evidence type="ECO:0000256" key="8">
    <source>
        <dbReference type="SAM" id="MobiDB-lite"/>
    </source>
</evidence>
<keyword evidence="3" id="KW-1003">Cell membrane</keyword>
<evidence type="ECO:0000259" key="9">
    <source>
        <dbReference type="PROSITE" id="PS50928"/>
    </source>
</evidence>
<comment type="similarity">
    <text evidence="7">Belongs to the binding-protein-dependent transport system permease family.</text>
</comment>
<protein>
    <recommendedName>
        <fullName evidence="9">ABC transmembrane type-1 domain-containing protein</fullName>
    </recommendedName>
</protein>
<evidence type="ECO:0000256" key="7">
    <source>
        <dbReference type="RuleBase" id="RU363032"/>
    </source>
</evidence>
<evidence type="ECO:0000313" key="11">
    <source>
        <dbReference type="Proteomes" id="UP001321486"/>
    </source>
</evidence>
<dbReference type="PANTHER" id="PTHR30043:SF1">
    <property type="entry name" value="ABC TRANSPORT SYSTEM PERMEASE PROTEIN P69"/>
    <property type="match status" value="1"/>
</dbReference>
<name>A0ABM8GSN7_9MICO</name>
<feature type="region of interest" description="Disordered" evidence="8">
    <location>
        <begin position="237"/>
        <end position="258"/>
    </location>
</feature>
<keyword evidence="11" id="KW-1185">Reference proteome</keyword>
<keyword evidence="4 7" id="KW-0812">Transmembrane</keyword>
<feature type="transmembrane region" description="Helical" evidence="7">
    <location>
        <begin position="29"/>
        <end position="47"/>
    </location>
</feature>
<evidence type="ECO:0000256" key="6">
    <source>
        <dbReference type="ARBA" id="ARBA00023136"/>
    </source>
</evidence>
<evidence type="ECO:0000256" key="3">
    <source>
        <dbReference type="ARBA" id="ARBA00022475"/>
    </source>
</evidence>
<dbReference type="EMBL" id="AP027732">
    <property type="protein sequence ID" value="BDZ51434.1"/>
    <property type="molecule type" value="Genomic_DNA"/>
</dbReference>
<keyword evidence="2 7" id="KW-0813">Transport</keyword>
<evidence type="ECO:0000256" key="2">
    <source>
        <dbReference type="ARBA" id="ARBA00022448"/>
    </source>
</evidence>
<dbReference type="PANTHER" id="PTHR30043">
    <property type="entry name" value="PHOSPHONATES TRANSPORT SYSTEM PERMEASE PROTEIN"/>
    <property type="match status" value="1"/>
</dbReference>
<organism evidence="10 11">
    <name type="scientific">Frondihabitans sucicola</name>
    <dbReference type="NCBI Taxonomy" id="1268041"/>
    <lineage>
        <taxon>Bacteria</taxon>
        <taxon>Bacillati</taxon>
        <taxon>Actinomycetota</taxon>
        <taxon>Actinomycetes</taxon>
        <taxon>Micrococcales</taxon>
        <taxon>Microbacteriaceae</taxon>
        <taxon>Frondihabitans</taxon>
    </lineage>
</organism>
<evidence type="ECO:0000256" key="5">
    <source>
        <dbReference type="ARBA" id="ARBA00022989"/>
    </source>
</evidence>
<keyword evidence="5 7" id="KW-1133">Transmembrane helix</keyword>
<reference evidence="11" key="1">
    <citation type="journal article" date="2019" name="Int. J. Syst. Evol. Microbiol.">
        <title>The Global Catalogue of Microorganisms (GCM) 10K type strain sequencing project: providing services to taxonomists for standard genome sequencing and annotation.</title>
        <authorList>
            <consortium name="The Broad Institute Genomics Platform"/>
            <consortium name="The Broad Institute Genome Sequencing Center for Infectious Disease"/>
            <person name="Wu L."/>
            <person name="Ma J."/>
        </authorList>
    </citation>
    <scope>NUCLEOTIDE SEQUENCE [LARGE SCALE GENOMIC DNA]</scope>
    <source>
        <strain evidence="11">NBRC 108728</strain>
    </source>
</reference>
<feature type="transmembrane region" description="Helical" evidence="7">
    <location>
        <begin position="81"/>
        <end position="110"/>
    </location>
</feature>
<dbReference type="PROSITE" id="PS50928">
    <property type="entry name" value="ABC_TM1"/>
    <property type="match status" value="1"/>
</dbReference>
<dbReference type="RefSeq" id="WP_286344202.1">
    <property type="nucleotide sequence ID" value="NZ_AP027732.1"/>
</dbReference>
<dbReference type="Gene3D" id="1.10.3720.10">
    <property type="entry name" value="MetI-like"/>
    <property type="match status" value="1"/>
</dbReference>
<sequence length="258" mass="26511">MTTLEAPPATDLPRAEAPAPPRLIRPSRLAALLVLVAMLAFSIYALSTLDFTWSNVLGSVANAVKVFQEMDPISLPGPADLAYLIGLTLGIVILGTVVAALISVPVAWLAAENTTPAAGLRWLGRAVGVVTRAVPDVVLALAFSLTFALGSPLPGIFAIGIHSVGMISKLFADAIEHSDDGPRLAIRAAGGSRSQEFWGGVFPQVLPSWIATALHRFDINLRGSAILGYAGVGASGTPCASPSSTSPRATAAASGSRP</sequence>
<dbReference type="InterPro" id="IPR000515">
    <property type="entry name" value="MetI-like"/>
</dbReference>
<dbReference type="Pfam" id="PF00528">
    <property type="entry name" value="BPD_transp_1"/>
    <property type="match status" value="1"/>
</dbReference>
<accession>A0ABM8GSN7</accession>
<dbReference type="InterPro" id="IPR035906">
    <property type="entry name" value="MetI-like_sf"/>
</dbReference>
<dbReference type="SUPFAM" id="SSF161098">
    <property type="entry name" value="MetI-like"/>
    <property type="match status" value="1"/>
</dbReference>
<keyword evidence="6 7" id="KW-0472">Membrane</keyword>